<dbReference type="Proteomes" id="UP000010847">
    <property type="component" value="Chromosome"/>
</dbReference>
<dbReference type="AlphaFoldDB" id="W0E6Y2"/>
<protein>
    <submittedName>
        <fullName evidence="6">Zinc ABC transporter ATP-binding protein</fullName>
    </submittedName>
</protein>
<dbReference type="InterPro" id="IPR003593">
    <property type="entry name" value="AAA+_ATPase"/>
</dbReference>
<evidence type="ECO:0000259" key="5">
    <source>
        <dbReference type="PROSITE" id="PS50893"/>
    </source>
</evidence>
<gene>
    <name evidence="6" type="ORF">DESME_05210</name>
</gene>
<dbReference type="InterPro" id="IPR003439">
    <property type="entry name" value="ABC_transporter-like_ATP-bd"/>
</dbReference>
<dbReference type="CDD" id="cd03235">
    <property type="entry name" value="ABC_Metallic_Cations"/>
    <property type="match status" value="1"/>
</dbReference>
<dbReference type="RefSeq" id="WP_006714947.1">
    <property type="nucleotide sequence ID" value="NZ_CP007032.1"/>
</dbReference>
<evidence type="ECO:0000313" key="7">
    <source>
        <dbReference type="Proteomes" id="UP000010847"/>
    </source>
</evidence>
<sequence>MEKIIEVNHLNFGYNDNLILNDICFTVDKGDYLGIIGANGTGKSTLIKLLLKIMEPLSGEIEVLGENIETFKRWDKVGYVSQKANSFNSSFPATVEEVVAANLYSNIGLFRFPNKSHMKKVYAALELVGMQNYGKRLIGNLSGGQQQRVFIARTLANDPEILFLDEPTVGIDARSEEAVYGLLGRLNQELGLTIVMVTHDISAITIHANKLVCLGENGMFIHDPKEGITAEFATELYGYSVNLHNHDCKNCYRGVSQC</sequence>
<name>W0E6Y2_9FIRM</name>
<feature type="domain" description="ABC transporter" evidence="5">
    <location>
        <begin position="5"/>
        <end position="241"/>
    </location>
</feature>
<dbReference type="PANTHER" id="PTHR42734:SF17">
    <property type="entry name" value="METAL TRANSPORT SYSTEM ATP-BINDING PROTEIN TM_0124-RELATED"/>
    <property type="match status" value="1"/>
</dbReference>
<accession>W0E6Y2</accession>
<dbReference type="KEGG" id="dmt:DESME_05210"/>
<comment type="similarity">
    <text evidence="1">Belongs to the ABC transporter superfamily.</text>
</comment>
<dbReference type="PROSITE" id="PS50893">
    <property type="entry name" value="ABC_TRANSPORTER_2"/>
    <property type="match status" value="1"/>
</dbReference>
<dbReference type="HOGENOM" id="CLU_000604_1_11_9"/>
<dbReference type="GO" id="GO:0016887">
    <property type="term" value="F:ATP hydrolysis activity"/>
    <property type="evidence" value="ECO:0007669"/>
    <property type="project" value="InterPro"/>
</dbReference>
<dbReference type="eggNOG" id="COG1121">
    <property type="taxonomic scope" value="Bacteria"/>
</dbReference>
<evidence type="ECO:0000256" key="3">
    <source>
        <dbReference type="ARBA" id="ARBA00022741"/>
    </source>
</evidence>
<keyword evidence="4 6" id="KW-0067">ATP-binding</keyword>
<keyword evidence="2" id="KW-0813">Transport</keyword>
<evidence type="ECO:0000256" key="4">
    <source>
        <dbReference type="ARBA" id="ARBA00022840"/>
    </source>
</evidence>
<dbReference type="InterPro" id="IPR017871">
    <property type="entry name" value="ABC_transporter-like_CS"/>
</dbReference>
<evidence type="ECO:0000256" key="2">
    <source>
        <dbReference type="ARBA" id="ARBA00022448"/>
    </source>
</evidence>
<keyword evidence="7" id="KW-1185">Reference proteome</keyword>
<dbReference type="PROSITE" id="PS00211">
    <property type="entry name" value="ABC_TRANSPORTER_1"/>
    <property type="match status" value="1"/>
</dbReference>
<dbReference type="SMART" id="SM00382">
    <property type="entry name" value="AAA"/>
    <property type="match status" value="1"/>
</dbReference>
<organism evidence="6 7">
    <name type="scientific">Desulfitobacterium metallireducens DSM 15288</name>
    <dbReference type="NCBI Taxonomy" id="871968"/>
    <lineage>
        <taxon>Bacteria</taxon>
        <taxon>Bacillati</taxon>
        <taxon>Bacillota</taxon>
        <taxon>Clostridia</taxon>
        <taxon>Eubacteriales</taxon>
        <taxon>Desulfitobacteriaceae</taxon>
        <taxon>Desulfitobacterium</taxon>
    </lineage>
</organism>
<dbReference type="OrthoDB" id="9806726at2"/>
<dbReference type="InterPro" id="IPR050153">
    <property type="entry name" value="Metal_Ion_Import_ABC"/>
</dbReference>
<evidence type="ECO:0000313" key="6">
    <source>
        <dbReference type="EMBL" id="AHF06527.1"/>
    </source>
</evidence>
<dbReference type="EMBL" id="CP007032">
    <property type="protein sequence ID" value="AHF06527.1"/>
    <property type="molecule type" value="Genomic_DNA"/>
</dbReference>
<dbReference type="GO" id="GO:0005524">
    <property type="term" value="F:ATP binding"/>
    <property type="evidence" value="ECO:0007669"/>
    <property type="project" value="UniProtKB-KW"/>
</dbReference>
<proteinExistence type="inferred from homology"/>
<dbReference type="Gene3D" id="3.40.50.300">
    <property type="entry name" value="P-loop containing nucleotide triphosphate hydrolases"/>
    <property type="match status" value="1"/>
</dbReference>
<dbReference type="SUPFAM" id="SSF52540">
    <property type="entry name" value="P-loop containing nucleoside triphosphate hydrolases"/>
    <property type="match status" value="1"/>
</dbReference>
<dbReference type="FunFam" id="3.40.50.300:FF:000134">
    <property type="entry name" value="Iron-enterobactin ABC transporter ATP-binding protein"/>
    <property type="match status" value="1"/>
</dbReference>
<evidence type="ECO:0000256" key="1">
    <source>
        <dbReference type="ARBA" id="ARBA00005417"/>
    </source>
</evidence>
<reference evidence="6 7" key="1">
    <citation type="submission" date="2013-12" db="EMBL/GenBank/DDBJ databases">
        <authorList>
            <consortium name="DOE Joint Genome Institute"/>
            <person name="Smidt H."/>
            <person name="Huntemann M."/>
            <person name="Han J."/>
            <person name="Chen A."/>
            <person name="Kyrpides N."/>
            <person name="Mavromatis K."/>
            <person name="Markowitz V."/>
            <person name="Palaniappan K."/>
            <person name="Ivanova N."/>
            <person name="Schaumberg A."/>
            <person name="Pati A."/>
            <person name="Liolios K."/>
            <person name="Nordberg H.P."/>
            <person name="Cantor M.N."/>
            <person name="Hua S.X."/>
            <person name="Woyke T."/>
        </authorList>
    </citation>
    <scope>NUCLEOTIDE SEQUENCE [LARGE SCALE GENOMIC DNA]</scope>
    <source>
        <strain evidence="7">DSM 15288</strain>
    </source>
</reference>
<dbReference type="STRING" id="871968.DESME_05210"/>
<dbReference type="InterPro" id="IPR027417">
    <property type="entry name" value="P-loop_NTPase"/>
</dbReference>
<dbReference type="PANTHER" id="PTHR42734">
    <property type="entry name" value="METAL TRANSPORT SYSTEM ATP-BINDING PROTEIN TM_0124-RELATED"/>
    <property type="match status" value="1"/>
</dbReference>
<dbReference type="Pfam" id="PF00005">
    <property type="entry name" value="ABC_tran"/>
    <property type="match status" value="1"/>
</dbReference>
<keyword evidence="3" id="KW-0547">Nucleotide-binding</keyword>